<organism evidence="1">
    <name type="scientific">Anguilla anguilla</name>
    <name type="common">European freshwater eel</name>
    <name type="synonym">Muraena anguilla</name>
    <dbReference type="NCBI Taxonomy" id="7936"/>
    <lineage>
        <taxon>Eukaryota</taxon>
        <taxon>Metazoa</taxon>
        <taxon>Chordata</taxon>
        <taxon>Craniata</taxon>
        <taxon>Vertebrata</taxon>
        <taxon>Euteleostomi</taxon>
        <taxon>Actinopterygii</taxon>
        <taxon>Neopterygii</taxon>
        <taxon>Teleostei</taxon>
        <taxon>Anguilliformes</taxon>
        <taxon>Anguillidae</taxon>
        <taxon>Anguilla</taxon>
    </lineage>
</organism>
<protein>
    <submittedName>
        <fullName evidence="1">Uncharacterized protein</fullName>
    </submittedName>
</protein>
<accession>A0A0E9QNT1</accession>
<name>A0A0E9QNT1_ANGAN</name>
<reference evidence="1" key="1">
    <citation type="submission" date="2014-11" db="EMBL/GenBank/DDBJ databases">
        <authorList>
            <person name="Amaro Gonzalez C."/>
        </authorList>
    </citation>
    <scope>NUCLEOTIDE SEQUENCE</scope>
</reference>
<reference evidence="1" key="2">
    <citation type="journal article" date="2015" name="Fish Shellfish Immunol.">
        <title>Early steps in the European eel (Anguilla anguilla)-Vibrio vulnificus interaction in the gills: Role of the RtxA13 toxin.</title>
        <authorList>
            <person name="Callol A."/>
            <person name="Pajuelo D."/>
            <person name="Ebbesson L."/>
            <person name="Teles M."/>
            <person name="MacKenzie S."/>
            <person name="Amaro C."/>
        </authorList>
    </citation>
    <scope>NUCLEOTIDE SEQUENCE</scope>
</reference>
<evidence type="ECO:0000313" key="1">
    <source>
        <dbReference type="EMBL" id="JAH18137.1"/>
    </source>
</evidence>
<dbReference type="EMBL" id="GBXM01090440">
    <property type="protein sequence ID" value="JAH18137.1"/>
    <property type="molecule type" value="Transcribed_RNA"/>
</dbReference>
<proteinExistence type="predicted"/>
<dbReference type="AlphaFoldDB" id="A0A0E9QNT1"/>
<sequence>MFLGCTVDGQVWSISCSHLKYFPLL</sequence>